<evidence type="ECO:0000313" key="3">
    <source>
        <dbReference type="Proteomes" id="UP001642464"/>
    </source>
</evidence>
<dbReference type="PROSITE" id="PS51186">
    <property type="entry name" value="GNAT"/>
    <property type="match status" value="1"/>
</dbReference>
<evidence type="ECO:0000259" key="1">
    <source>
        <dbReference type="PROSITE" id="PS51186"/>
    </source>
</evidence>
<dbReference type="EMBL" id="CAXAMM010031112">
    <property type="protein sequence ID" value="CAK9067563.1"/>
    <property type="molecule type" value="Genomic_DNA"/>
</dbReference>
<dbReference type="PANTHER" id="PTHR42791:SF1">
    <property type="entry name" value="N-ACETYLTRANSFERASE DOMAIN-CONTAINING PROTEIN"/>
    <property type="match status" value="1"/>
</dbReference>
<dbReference type="CDD" id="cd04301">
    <property type="entry name" value="NAT_SF"/>
    <property type="match status" value="1"/>
</dbReference>
<dbReference type="SUPFAM" id="SSF55729">
    <property type="entry name" value="Acyl-CoA N-acyltransferases (Nat)"/>
    <property type="match status" value="1"/>
</dbReference>
<accession>A0ABP0NW42</accession>
<sequence length="331" mass="37119">MAVGHGTKIYLGWEVLLRLPGSKWVTTHLPWFCVLRGTSLSVRKAGHAAGELISDEEVIKRMQEMVDHTFKTWGGTAKTRDRRKKLVTSIKARHLTRGETTSVKETPVLPKNGLSLRCLARFMALELVPLPAEHELPAAVMMADAFADRPNAWRAICGSENHPSFRRQMLQWLFERNLWLRRSAGCNRAVLMEGQLACTFMFVAPETPDVGFCQMLQAGLLKAPFLFGCSAVRRFLEAKAIEEAEIKVDGAFRLERMVVSPQLQGQGIGSSALKVALAEADLAKKPVMLTTNEERNVTFYQRLGFQVLRSATRSLAGETYEVWVMVRHPPE</sequence>
<evidence type="ECO:0000313" key="2">
    <source>
        <dbReference type="EMBL" id="CAK9067563.1"/>
    </source>
</evidence>
<comment type="caution">
    <text evidence="2">The sequence shown here is derived from an EMBL/GenBank/DDBJ whole genome shotgun (WGS) entry which is preliminary data.</text>
</comment>
<dbReference type="InterPro" id="IPR000182">
    <property type="entry name" value="GNAT_dom"/>
</dbReference>
<dbReference type="Pfam" id="PF13508">
    <property type="entry name" value="Acetyltransf_7"/>
    <property type="match status" value="1"/>
</dbReference>
<protein>
    <submittedName>
        <fullName evidence="2">Puromycin N-acetyltransferase</fullName>
    </submittedName>
</protein>
<dbReference type="Proteomes" id="UP001642464">
    <property type="component" value="Unassembled WGS sequence"/>
</dbReference>
<organism evidence="2 3">
    <name type="scientific">Durusdinium trenchii</name>
    <dbReference type="NCBI Taxonomy" id="1381693"/>
    <lineage>
        <taxon>Eukaryota</taxon>
        <taxon>Sar</taxon>
        <taxon>Alveolata</taxon>
        <taxon>Dinophyceae</taxon>
        <taxon>Suessiales</taxon>
        <taxon>Symbiodiniaceae</taxon>
        <taxon>Durusdinium</taxon>
    </lineage>
</organism>
<dbReference type="InterPro" id="IPR016181">
    <property type="entry name" value="Acyl_CoA_acyltransferase"/>
</dbReference>
<gene>
    <name evidence="2" type="ORF">SCF082_LOCUS34183</name>
</gene>
<feature type="domain" description="N-acetyltransferase" evidence="1">
    <location>
        <begin position="254"/>
        <end position="330"/>
    </location>
</feature>
<dbReference type="Gene3D" id="3.40.630.30">
    <property type="match status" value="1"/>
</dbReference>
<keyword evidence="3" id="KW-1185">Reference proteome</keyword>
<name>A0ABP0NW42_9DINO</name>
<dbReference type="PANTHER" id="PTHR42791">
    <property type="entry name" value="GNAT FAMILY ACETYLTRANSFERASE"/>
    <property type="match status" value="1"/>
</dbReference>
<proteinExistence type="predicted"/>
<dbReference type="InterPro" id="IPR052523">
    <property type="entry name" value="Trichothecene_AcTrans"/>
</dbReference>
<reference evidence="2 3" key="1">
    <citation type="submission" date="2024-02" db="EMBL/GenBank/DDBJ databases">
        <authorList>
            <person name="Chen Y."/>
            <person name="Shah S."/>
            <person name="Dougan E. K."/>
            <person name="Thang M."/>
            <person name="Chan C."/>
        </authorList>
    </citation>
    <scope>NUCLEOTIDE SEQUENCE [LARGE SCALE GENOMIC DNA]</scope>
</reference>